<dbReference type="Pfam" id="PF21113">
    <property type="entry name" value="LarA_C"/>
    <property type="match status" value="1"/>
</dbReference>
<evidence type="ECO:0000259" key="2">
    <source>
        <dbReference type="Pfam" id="PF21113"/>
    </source>
</evidence>
<proteinExistence type="predicted"/>
<dbReference type="RefSeq" id="WP_188177807.1">
    <property type="nucleotide sequence ID" value="NZ_JACVVD010000014.1"/>
</dbReference>
<gene>
    <name evidence="3" type="primary">larA</name>
    <name evidence="3" type="ORF">ICC18_28035</name>
</gene>
<accession>A0A926KTU1</accession>
<dbReference type="Gene3D" id="3.90.226.30">
    <property type="match status" value="1"/>
</dbReference>
<dbReference type="InterPro" id="IPR047926">
    <property type="entry name" value="Ni_dep_LarA"/>
</dbReference>
<feature type="domain" description="Lactate racemase C-terminal" evidence="2">
    <location>
        <begin position="270"/>
        <end position="403"/>
    </location>
</feature>
<evidence type="ECO:0000313" key="3">
    <source>
        <dbReference type="EMBL" id="MBD0383910.1"/>
    </source>
</evidence>
<dbReference type="InterPro" id="IPR048520">
    <property type="entry name" value="LarA_C"/>
</dbReference>
<dbReference type="InterPro" id="IPR048068">
    <property type="entry name" value="LarA-like"/>
</dbReference>
<dbReference type="PANTHER" id="PTHR33171">
    <property type="entry name" value="LAR_N DOMAIN-CONTAINING PROTEIN"/>
    <property type="match status" value="1"/>
</dbReference>
<feature type="domain" description="LarA-like N-terminal" evidence="1">
    <location>
        <begin position="6"/>
        <end position="198"/>
    </location>
</feature>
<sequence>MHFIPYGKVSIPLKLPPGTQPDWVDYQRTDLASNDCIEYALEHPYDCSLLQEAAQSSKSAVILISDATRLCPSYLFLEALLQRLNMAGIPDGQVRIIVAIGTHRKQTKEELIQLVSEDVFKRVLVMNHSSLPEDCVRLGVTSRGTPVEINKHVVEADFRIVTGNLEPHALVGVSGGVKALFPGTASARAIEHNHSLSQQYTSTAGVVDNPIREDLEEVLQFLTVHFLFNVIVDHKRNLLGAVAGDVIAAHRAGLELVRRTFLVEVPALYDVTIISPGGHPKDTQLYQSIKALKNAAAITKPGGSIILIARCEELYGNGILQYWIETIQDRSVMTQKLNERFVLGAHKVEHIDRVLKHHEVYLYSEFPASSVRLIGFHPISDLDSFLAAHLSDKSLKVAVIPYGGLTFPQLRQS</sequence>
<dbReference type="InterPro" id="IPR043166">
    <property type="entry name" value="LarA-like_C"/>
</dbReference>
<dbReference type="AlphaFoldDB" id="A0A926KTU1"/>
<dbReference type="NCBIfam" id="NF033504">
    <property type="entry name" value="Ni_dep_LarA"/>
    <property type="match status" value="1"/>
</dbReference>
<dbReference type="Pfam" id="PF09861">
    <property type="entry name" value="Lar_N"/>
    <property type="match status" value="1"/>
</dbReference>
<evidence type="ECO:0000313" key="4">
    <source>
        <dbReference type="Proteomes" id="UP000650466"/>
    </source>
</evidence>
<dbReference type="GO" id="GO:0050043">
    <property type="term" value="F:lactate racemase activity"/>
    <property type="evidence" value="ECO:0007669"/>
    <property type="project" value="InterPro"/>
</dbReference>
<keyword evidence="4" id="KW-1185">Reference proteome</keyword>
<name>A0A926KTU1_9BACL</name>
<comment type="caution">
    <text evidence="3">The sequence shown here is derived from an EMBL/GenBank/DDBJ whole genome shotgun (WGS) entry which is preliminary data.</text>
</comment>
<reference evidence="3" key="1">
    <citation type="submission" date="2020-09" db="EMBL/GenBank/DDBJ databases">
        <title>Draft Genome Sequence of Paenibacillus sp. WST5.</title>
        <authorList>
            <person name="Bao Z."/>
        </authorList>
    </citation>
    <scope>NUCLEOTIDE SEQUENCE</scope>
    <source>
        <strain evidence="3">WST5</strain>
    </source>
</reference>
<protein>
    <submittedName>
        <fullName evidence="3">Nickel-dependent lactate racemase</fullName>
    </submittedName>
</protein>
<organism evidence="3 4">
    <name type="scientific">Paenibacillus sedimenti</name>
    <dbReference type="NCBI Taxonomy" id="2770274"/>
    <lineage>
        <taxon>Bacteria</taxon>
        <taxon>Bacillati</taxon>
        <taxon>Bacillota</taxon>
        <taxon>Bacilli</taxon>
        <taxon>Bacillales</taxon>
        <taxon>Paenibacillaceae</taxon>
        <taxon>Paenibacillus</taxon>
    </lineage>
</organism>
<dbReference type="Gene3D" id="3.40.50.11440">
    <property type="match status" value="1"/>
</dbReference>
<dbReference type="EMBL" id="JACVVD010000014">
    <property type="protein sequence ID" value="MBD0383910.1"/>
    <property type="molecule type" value="Genomic_DNA"/>
</dbReference>
<dbReference type="Proteomes" id="UP000650466">
    <property type="component" value="Unassembled WGS sequence"/>
</dbReference>
<dbReference type="InterPro" id="IPR018657">
    <property type="entry name" value="LarA-like_N"/>
</dbReference>
<dbReference type="PANTHER" id="PTHR33171:SF17">
    <property type="entry name" value="LARA-LIKE N-TERMINAL DOMAIN-CONTAINING PROTEIN"/>
    <property type="match status" value="1"/>
</dbReference>
<evidence type="ECO:0000259" key="1">
    <source>
        <dbReference type="Pfam" id="PF09861"/>
    </source>
</evidence>